<sequence>MAESASWGAGTWNTPGFAASPQNNTMDAESMPSKQAQAARERAAEVIEASKNEKPGEADAMMGKRETRNGQIIPMKWLKTKFSGKKEKKVDQVIR</sequence>
<dbReference type="EMBL" id="JAWDJX010000035">
    <property type="protein sequence ID" value="KAK3049997.1"/>
    <property type="molecule type" value="Genomic_DNA"/>
</dbReference>
<dbReference type="Proteomes" id="UP001271007">
    <property type="component" value="Unassembled WGS sequence"/>
</dbReference>
<proteinExistence type="predicted"/>
<dbReference type="AlphaFoldDB" id="A0AAJ0DAF0"/>
<evidence type="ECO:0000313" key="3">
    <source>
        <dbReference type="Proteomes" id="UP001271007"/>
    </source>
</evidence>
<comment type="caution">
    <text evidence="2">The sequence shown here is derived from an EMBL/GenBank/DDBJ whole genome shotgun (WGS) entry which is preliminary data.</text>
</comment>
<keyword evidence="3" id="KW-1185">Reference proteome</keyword>
<protein>
    <submittedName>
        <fullName evidence="2">Uncharacterized protein</fullName>
    </submittedName>
</protein>
<name>A0AAJ0DAF0_9PEZI</name>
<evidence type="ECO:0000313" key="2">
    <source>
        <dbReference type="EMBL" id="KAK3049997.1"/>
    </source>
</evidence>
<gene>
    <name evidence="2" type="ORF">LTR09_008652</name>
</gene>
<feature type="region of interest" description="Disordered" evidence="1">
    <location>
        <begin position="1"/>
        <end position="72"/>
    </location>
</feature>
<organism evidence="2 3">
    <name type="scientific">Extremus antarcticus</name>
    <dbReference type="NCBI Taxonomy" id="702011"/>
    <lineage>
        <taxon>Eukaryota</taxon>
        <taxon>Fungi</taxon>
        <taxon>Dikarya</taxon>
        <taxon>Ascomycota</taxon>
        <taxon>Pezizomycotina</taxon>
        <taxon>Dothideomycetes</taxon>
        <taxon>Dothideomycetidae</taxon>
        <taxon>Mycosphaerellales</taxon>
        <taxon>Extremaceae</taxon>
        <taxon>Extremus</taxon>
    </lineage>
</organism>
<evidence type="ECO:0000256" key="1">
    <source>
        <dbReference type="SAM" id="MobiDB-lite"/>
    </source>
</evidence>
<feature type="compositionally biased region" description="Basic and acidic residues" evidence="1">
    <location>
        <begin position="39"/>
        <end position="68"/>
    </location>
</feature>
<accession>A0AAJ0DAF0</accession>
<reference evidence="2" key="1">
    <citation type="submission" date="2023-04" db="EMBL/GenBank/DDBJ databases">
        <title>Black Yeasts Isolated from many extreme environments.</title>
        <authorList>
            <person name="Coleine C."/>
            <person name="Stajich J.E."/>
            <person name="Selbmann L."/>
        </authorList>
    </citation>
    <scope>NUCLEOTIDE SEQUENCE</scope>
    <source>
        <strain evidence="2">CCFEE 5312</strain>
    </source>
</reference>